<comment type="similarity">
    <text evidence="8">Belongs to the glycosyltransferase 2 family. GtrB subfamily.</text>
</comment>
<dbReference type="SUPFAM" id="SSF53448">
    <property type="entry name" value="Nucleotide-diphospho-sugar transferases"/>
    <property type="match status" value="1"/>
</dbReference>
<comment type="subcellular location">
    <subcellularLocation>
        <location evidence="1">Cell membrane</location>
        <topology evidence="1">Multi-pass membrane protein</topology>
    </subcellularLocation>
</comment>
<evidence type="ECO:0000256" key="1">
    <source>
        <dbReference type="ARBA" id="ARBA00004651"/>
    </source>
</evidence>
<feature type="transmembrane region" description="Helical" evidence="9">
    <location>
        <begin position="266"/>
        <end position="291"/>
    </location>
</feature>
<dbReference type="AlphaFoldDB" id="A0A842I8T4"/>
<evidence type="ECO:0000256" key="8">
    <source>
        <dbReference type="ARBA" id="ARBA00038152"/>
    </source>
</evidence>
<keyword evidence="2" id="KW-1003">Cell membrane</keyword>
<dbReference type="Proteomes" id="UP000555411">
    <property type="component" value="Unassembled WGS sequence"/>
</dbReference>
<name>A0A842I8T4_9RHOB</name>
<proteinExistence type="inferred from homology"/>
<feature type="transmembrane region" description="Helical" evidence="9">
    <location>
        <begin position="233"/>
        <end position="254"/>
    </location>
</feature>
<protein>
    <submittedName>
        <fullName evidence="11">Glycosyltransferase family 2 protein</fullName>
    </submittedName>
</protein>
<evidence type="ECO:0000256" key="5">
    <source>
        <dbReference type="ARBA" id="ARBA00022692"/>
    </source>
</evidence>
<keyword evidence="6 9" id="KW-1133">Transmembrane helix</keyword>
<evidence type="ECO:0000313" key="12">
    <source>
        <dbReference type="Proteomes" id="UP000555411"/>
    </source>
</evidence>
<dbReference type="GO" id="GO:0016757">
    <property type="term" value="F:glycosyltransferase activity"/>
    <property type="evidence" value="ECO:0007669"/>
    <property type="project" value="UniProtKB-KW"/>
</dbReference>
<dbReference type="PANTHER" id="PTHR48090:SF1">
    <property type="entry name" value="PROPHAGE BACTOPRENOL GLUCOSYL TRANSFERASE HOMOLOG"/>
    <property type="match status" value="1"/>
</dbReference>
<comment type="caution">
    <text evidence="11">The sequence shown here is derived from an EMBL/GenBank/DDBJ whole genome shotgun (WGS) entry which is preliminary data.</text>
</comment>
<gene>
    <name evidence="11" type="ORF">H7F16_10790</name>
</gene>
<dbReference type="RefSeq" id="WP_185797618.1">
    <property type="nucleotide sequence ID" value="NZ_JACLQD010000003.1"/>
</dbReference>
<dbReference type="GO" id="GO:0005886">
    <property type="term" value="C:plasma membrane"/>
    <property type="evidence" value="ECO:0007669"/>
    <property type="project" value="UniProtKB-SubCell"/>
</dbReference>
<evidence type="ECO:0000256" key="9">
    <source>
        <dbReference type="SAM" id="Phobius"/>
    </source>
</evidence>
<evidence type="ECO:0000313" key="11">
    <source>
        <dbReference type="EMBL" id="MBC2835991.1"/>
    </source>
</evidence>
<keyword evidence="3" id="KW-0328">Glycosyltransferase</keyword>
<evidence type="ECO:0000256" key="7">
    <source>
        <dbReference type="ARBA" id="ARBA00023136"/>
    </source>
</evidence>
<accession>A0A842I8T4</accession>
<evidence type="ECO:0000259" key="10">
    <source>
        <dbReference type="Pfam" id="PF00535"/>
    </source>
</evidence>
<keyword evidence="5 9" id="KW-0812">Transmembrane</keyword>
<evidence type="ECO:0000256" key="2">
    <source>
        <dbReference type="ARBA" id="ARBA00022475"/>
    </source>
</evidence>
<reference evidence="11 12" key="1">
    <citation type="journal article" date="2017" name="Int. J. Syst. Evol. Microbiol.">
        <title>Gemmobacter straminiformis sp. nov., isolated from an artificial fountain.</title>
        <authorList>
            <person name="Kang J.Y."/>
            <person name="Kim M.J."/>
            <person name="Chun J."/>
            <person name="Son K.P."/>
            <person name="Jahng K.Y."/>
        </authorList>
    </citation>
    <scope>NUCLEOTIDE SEQUENCE [LARGE SCALE GENOMIC DNA]</scope>
    <source>
        <strain evidence="11 12">CAM-8</strain>
    </source>
</reference>
<evidence type="ECO:0000256" key="3">
    <source>
        <dbReference type="ARBA" id="ARBA00022676"/>
    </source>
</evidence>
<sequence length="329" mass="36666">MAISGDTLTLIVPVFNEEEAVPRFLEEISAKLAGLDAALEILFIDDGSKDRTFEVIREAAAKDARVRYIKLSRNFGKEIALTAGLELARGDAVVPMDVDLQDPPELILEFVRLWRQGYKTVYGARRRRDTDSFMKRMTAGGFYRVFNAVADMRIPEDAGDFRLIDREVVEVIRQLPERTRFMKGLFSWAGFSTIGVPYDRPAREVGTTSFNYRKLFRFAMDGITSFSTLPLRVWSAFGAVMALASLGYMLIVVVRTLVFGVDWPGYASLMSAVLFFGSVQLISVGVLGEYIGRIYFETKRRPLYVVETSNIGASAIRAADPSGSGRTAA</sequence>
<dbReference type="InterPro" id="IPR029044">
    <property type="entry name" value="Nucleotide-diphossugar_trans"/>
</dbReference>
<dbReference type="InterPro" id="IPR001173">
    <property type="entry name" value="Glyco_trans_2-like"/>
</dbReference>
<organism evidence="11 12">
    <name type="scientific">Paragemmobacter straminiformis</name>
    <dbReference type="NCBI Taxonomy" id="2045119"/>
    <lineage>
        <taxon>Bacteria</taxon>
        <taxon>Pseudomonadati</taxon>
        <taxon>Pseudomonadota</taxon>
        <taxon>Alphaproteobacteria</taxon>
        <taxon>Rhodobacterales</taxon>
        <taxon>Paracoccaceae</taxon>
        <taxon>Paragemmobacter</taxon>
    </lineage>
</organism>
<keyword evidence="4 11" id="KW-0808">Transferase</keyword>
<dbReference type="InterPro" id="IPR050256">
    <property type="entry name" value="Glycosyltransferase_2"/>
</dbReference>
<dbReference type="Gene3D" id="3.90.550.10">
    <property type="entry name" value="Spore Coat Polysaccharide Biosynthesis Protein SpsA, Chain A"/>
    <property type="match status" value="1"/>
</dbReference>
<dbReference type="Pfam" id="PF00535">
    <property type="entry name" value="Glycos_transf_2"/>
    <property type="match status" value="1"/>
</dbReference>
<dbReference type="EMBL" id="JACLQD010000003">
    <property type="protein sequence ID" value="MBC2835991.1"/>
    <property type="molecule type" value="Genomic_DNA"/>
</dbReference>
<keyword evidence="12" id="KW-1185">Reference proteome</keyword>
<keyword evidence="7 9" id="KW-0472">Membrane</keyword>
<evidence type="ECO:0000256" key="4">
    <source>
        <dbReference type="ARBA" id="ARBA00022679"/>
    </source>
</evidence>
<dbReference type="CDD" id="cd04187">
    <property type="entry name" value="DPM1_like_bac"/>
    <property type="match status" value="1"/>
</dbReference>
<feature type="domain" description="Glycosyltransferase 2-like" evidence="10">
    <location>
        <begin position="10"/>
        <end position="171"/>
    </location>
</feature>
<dbReference type="PANTHER" id="PTHR48090">
    <property type="entry name" value="UNDECAPRENYL-PHOSPHATE 4-DEOXY-4-FORMAMIDO-L-ARABINOSE TRANSFERASE-RELATED"/>
    <property type="match status" value="1"/>
</dbReference>
<evidence type="ECO:0000256" key="6">
    <source>
        <dbReference type="ARBA" id="ARBA00022989"/>
    </source>
</evidence>
<dbReference type="FunFam" id="3.90.550.10:FF:000079">
    <property type="entry name" value="Probable glycosyl transferase"/>
    <property type="match status" value="1"/>
</dbReference>